<dbReference type="PANTHER" id="PTHR34138:SF1">
    <property type="entry name" value="CELL SHAPE-DETERMINING PROTEIN MREC"/>
    <property type="match status" value="1"/>
</dbReference>
<evidence type="ECO:0000256" key="1">
    <source>
        <dbReference type="ARBA" id="ARBA00009369"/>
    </source>
</evidence>
<keyword evidence="10" id="KW-1185">Reference proteome</keyword>
<dbReference type="Gene3D" id="2.40.10.340">
    <property type="entry name" value="Rod shape-determining protein MreC, domain 1"/>
    <property type="match status" value="1"/>
</dbReference>
<dbReference type="Proteomes" id="UP000469325">
    <property type="component" value="Unassembled WGS sequence"/>
</dbReference>
<dbReference type="EMBL" id="VUNC01000007">
    <property type="protein sequence ID" value="MST73200.1"/>
    <property type="molecule type" value="Genomic_DNA"/>
</dbReference>
<evidence type="ECO:0000256" key="3">
    <source>
        <dbReference type="ARBA" id="ARBA00022960"/>
    </source>
</evidence>
<protein>
    <recommendedName>
        <fullName evidence="2 5">Cell shape-determining protein MreC</fullName>
    </recommendedName>
    <alternativeName>
        <fullName evidence="4 5">Cell shape protein MreC</fullName>
    </alternativeName>
</protein>
<dbReference type="InterPro" id="IPR042175">
    <property type="entry name" value="Cell/Rod_MreC_2"/>
</dbReference>
<dbReference type="Gene3D" id="2.40.10.350">
    <property type="entry name" value="Rod shape-determining protein MreC, domain 2"/>
    <property type="match status" value="1"/>
</dbReference>
<keyword evidence="6" id="KW-0175">Coiled coil</keyword>
<feature type="coiled-coil region" evidence="6">
    <location>
        <begin position="85"/>
        <end position="122"/>
    </location>
</feature>
<dbReference type="InterPro" id="IPR055342">
    <property type="entry name" value="MreC_beta-barrel_core"/>
</dbReference>
<dbReference type="GO" id="GO:0008360">
    <property type="term" value="P:regulation of cell shape"/>
    <property type="evidence" value="ECO:0007669"/>
    <property type="project" value="UniProtKB-KW"/>
</dbReference>
<feature type="compositionally biased region" description="Low complexity" evidence="7">
    <location>
        <begin position="299"/>
        <end position="326"/>
    </location>
</feature>
<gene>
    <name evidence="9" type="primary">mreC</name>
    <name evidence="9" type="ORF">FYJ68_08800</name>
</gene>
<dbReference type="Pfam" id="PF04085">
    <property type="entry name" value="MreC"/>
    <property type="match status" value="1"/>
</dbReference>
<dbReference type="AlphaFoldDB" id="A0A6N7XC87"/>
<dbReference type="NCBIfam" id="TIGR00219">
    <property type="entry name" value="mreC"/>
    <property type="match status" value="1"/>
</dbReference>
<organism evidence="9 10">
    <name type="scientific">Olsenella porci</name>
    <dbReference type="NCBI Taxonomy" id="2652279"/>
    <lineage>
        <taxon>Bacteria</taxon>
        <taxon>Bacillati</taxon>
        <taxon>Actinomycetota</taxon>
        <taxon>Coriobacteriia</taxon>
        <taxon>Coriobacteriales</taxon>
        <taxon>Atopobiaceae</taxon>
        <taxon>Olsenella</taxon>
    </lineage>
</organism>
<evidence type="ECO:0000313" key="9">
    <source>
        <dbReference type="EMBL" id="MST73200.1"/>
    </source>
</evidence>
<evidence type="ECO:0000256" key="2">
    <source>
        <dbReference type="ARBA" id="ARBA00013855"/>
    </source>
</evidence>
<dbReference type="GO" id="GO:0005886">
    <property type="term" value="C:plasma membrane"/>
    <property type="evidence" value="ECO:0007669"/>
    <property type="project" value="TreeGrafter"/>
</dbReference>
<dbReference type="InterPro" id="IPR042177">
    <property type="entry name" value="Cell/Rod_1"/>
</dbReference>
<evidence type="ECO:0000256" key="6">
    <source>
        <dbReference type="SAM" id="Coils"/>
    </source>
</evidence>
<comment type="similarity">
    <text evidence="1 5">Belongs to the MreC family.</text>
</comment>
<dbReference type="PIRSF" id="PIRSF038471">
    <property type="entry name" value="MreC"/>
    <property type="match status" value="1"/>
</dbReference>
<evidence type="ECO:0000256" key="7">
    <source>
        <dbReference type="SAM" id="MobiDB-lite"/>
    </source>
</evidence>
<comment type="function">
    <text evidence="5">Involved in formation and maintenance of cell shape.</text>
</comment>
<name>A0A6N7XC87_9ACTN</name>
<feature type="region of interest" description="Disordered" evidence="7">
    <location>
        <begin position="287"/>
        <end position="326"/>
    </location>
</feature>
<feature type="domain" description="Rod shape-determining protein MreC beta-barrel core" evidence="8">
    <location>
        <begin position="138"/>
        <end position="283"/>
    </location>
</feature>
<proteinExistence type="inferred from homology"/>
<accession>A0A6N7XC87</accession>
<comment type="caution">
    <text evidence="9">The sequence shown here is derived from an EMBL/GenBank/DDBJ whole genome shotgun (WGS) entry which is preliminary data.</text>
</comment>
<dbReference type="PANTHER" id="PTHR34138">
    <property type="entry name" value="CELL SHAPE-DETERMINING PROTEIN MREC"/>
    <property type="match status" value="1"/>
</dbReference>
<keyword evidence="3 5" id="KW-0133">Cell shape</keyword>
<evidence type="ECO:0000256" key="5">
    <source>
        <dbReference type="PIRNR" id="PIRNR038471"/>
    </source>
</evidence>
<evidence type="ECO:0000256" key="4">
    <source>
        <dbReference type="ARBA" id="ARBA00032089"/>
    </source>
</evidence>
<dbReference type="InterPro" id="IPR007221">
    <property type="entry name" value="MreC"/>
</dbReference>
<evidence type="ECO:0000313" key="10">
    <source>
        <dbReference type="Proteomes" id="UP000469325"/>
    </source>
</evidence>
<reference evidence="9 10" key="1">
    <citation type="submission" date="2019-08" db="EMBL/GenBank/DDBJ databases">
        <title>In-depth cultivation of the pig gut microbiome towards novel bacterial diversity and tailored functional studies.</title>
        <authorList>
            <person name="Wylensek D."/>
            <person name="Hitch T.C.A."/>
            <person name="Clavel T."/>
        </authorList>
    </citation>
    <scope>NUCLEOTIDE SEQUENCE [LARGE SCALE GENOMIC DNA]</scope>
    <source>
        <strain evidence="9 10">CA-Schmier-601-WT-1</strain>
    </source>
</reference>
<evidence type="ECO:0000259" key="8">
    <source>
        <dbReference type="Pfam" id="PF04085"/>
    </source>
</evidence>
<sequence>MPLGGNGLKGAPGVRRNEPNSGMRLMIVLTAVSVVLFTFGARESSSGGVFTTIRGAVSVVTTPVRYLGVAITAPFQGLGNVFSNLTANQETLSDLKAENEKLKAENSKLQESQKTAERLESLLALQSTYNLTSVAARVISGPTDSWSQSVTIDKGTTSGLAVGMAVTDSNGVLGQITECGATSATVRLITDENSGVSCMIQSTRAQGMLQGSADGSLQLTLVSVDQTVKVGDNVVTSGLGGVYPKGLPVGKVTSVSKSDGALYYDIDVQPLASTSTAEEVLVITSLDEDQKASSEDISSADAQDTTTSASSASSDSSADSSASTGE</sequence>